<dbReference type="GO" id="GO:0016829">
    <property type="term" value="F:lyase activity"/>
    <property type="evidence" value="ECO:0007669"/>
    <property type="project" value="UniProtKB-KW"/>
</dbReference>
<dbReference type="InterPro" id="IPR017926">
    <property type="entry name" value="GATASE"/>
</dbReference>
<dbReference type="EC" id="4.3.2.10" evidence="10"/>
<dbReference type="Pfam" id="PF00117">
    <property type="entry name" value="GATase"/>
    <property type="match status" value="1"/>
</dbReference>
<proteinExistence type="inferred from homology"/>
<keyword evidence="6 10" id="KW-0368">Histidine biosynthesis</keyword>
<dbReference type="EMBL" id="JBHSUS010000001">
    <property type="protein sequence ID" value="MFC6439449.1"/>
    <property type="molecule type" value="Genomic_DNA"/>
</dbReference>
<dbReference type="InterPro" id="IPR010139">
    <property type="entry name" value="Imidazole-glycPsynth_HisH"/>
</dbReference>
<comment type="caution">
    <text evidence="12">The sequence shown here is derived from an EMBL/GenBank/DDBJ whole genome shotgun (WGS) entry which is preliminary data.</text>
</comment>
<dbReference type="PANTHER" id="PTHR42701:SF1">
    <property type="entry name" value="IMIDAZOLE GLYCEROL PHOSPHATE SYNTHASE SUBUNIT HISH"/>
    <property type="match status" value="1"/>
</dbReference>
<protein>
    <recommendedName>
        <fullName evidence="10">Imidazole glycerol phosphate synthase subunit HisH</fullName>
        <ecNumber evidence="10">4.3.2.10</ecNumber>
    </recommendedName>
    <alternativeName>
        <fullName evidence="10">IGP synthase glutaminase subunit</fullName>
        <ecNumber evidence="10">3.5.1.2</ecNumber>
    </alternativeName>
    <alternativeName>
        <fullName evidence="10">IGP synthase subunit HisH</fullName>
    </alternativeName>
    <alternativeName>
        <fullName evidence="10">ImGP synthase subunit HisH</fullName>
        <shortName evidence="10">IGPS subunit HisH</shortName>
    </alternativeName>
</protein>
<reference evidence="13" key="1">
    <citation type="journal article" date="2019" name="Int. J. Syst. Evol. Microbiol.">
        <title>The Global Catalogue of Microorganisms (GCM) 10K type strain sequencing project: providing services to taxonomists for standard genome sequencing and annotation.</title>
        <authorList>
            <consortium name="The Broad Institute Genomics Platform"/>
            <consortium name="The Broad Institute Genome Sequencing Center for Infectious Disease"/>
            <person name="Wu L."/>
            <person name="Ma J."/>
        </authorList>
    </citation>
    <scope>NUCLEOTIDE SEQUENCE [LARGE SCALE GENOMIC DNA]</scope>
    <source>
        <strain evidence="13">CGMCC 1.16031</strain>
    </source>
</reference>
<dbReference type="PIRSF" id="PIRSF000495">
    <property type="entry name" value="Amidotransf_hisH"/>
    <property type="match status" value="1"/>
</dbReference>
<dbReference type="Gene3D" id="3.40.50.880">
    <property type="match status" value="1"/>
</dbReference>
<dbReference type="PROSITE" id="PS51273">
    <property type="entry name" value="GATASE_TYPE_1"/>
    <property type="match status" value="1"/>
</dbReference>
<keyword evidence="4 10" id="KW-0378">Hydrolase</keyword>
<dbReference type="RefSeq" id="WP_131257261.1">
    <property type="nucleotide sequence ID" value="NZ_JBHSUS010000001.1"/>
</dbReference>
<name>A0ABW1XHC4_9ALTE</name>
<feature type="active site" evidence="10">
    <location>
        <position position="179"/>
    </location>
</feature>
<evidence type="ECO:0000256" key="2">
    <source>
        <dbReference type="ARBA" id="ARBA00011152"/>
    </source>
</evidence>
<keyword evidence="10" id="KW-0963">Cytoplasm</keyword>
<dbReference type="CDD" id="cd01748">
    <property type="entry name" value="GATase1_IGP_Synthase"/>
    <property type="match status" value="1"/>
</dbReference>
<comment type="catalytic activity">
    <reaction evidence="9 10">
        <text>L-glutamine + H2O = L-glutamate + NH4(+)</text>
        <dbReference type="Rhea" id="RHEA:15889"/>
        <dbReference type="ChEBI" id="CHEBI:15377"/>
        <dbReference type="ChEBI" id="CHEBI:28938"/>
        <dbReference type="ChEBI" id="CHEBI:29985"/>
        <dbReference type="ChEBI" id="CHEBI:58359"/>
        <dbReference type="EC" id="3.5.1.2"/>
    </reaction>
</comment>
<dbReference type="PANTHER" id="PTHR42701">
    <property type="entry name" value="IMIDAZOLE GLYCEROL PHOSPHATE SYNTHASE SUBUNIT HISH"/>
    <property type="match status" value="1"/>
</dbReference>
<evidence type="ECO:0000256" key="7">
    <source>
        <dbReference type="ARBA" id="ARBA00023239"/>
    </source>
</evidence>
<dbReference type="InterPro" id="IPR029062">
    <property type="entry name" value="Class_I_gatase-like"/>
</dbReference>
<gene>
    <name evidence="10 12" type="primary">hisH</name>
    <name evidence="12" type="ORF">ACFP85_04715</name>
</gene>
<accession>A0ABW1XHC4</accession>
<comment type="function">
    <text evidence="10">IGPS catalyzes the conversion of PRFAR and glutamine to IGP, AICAR and glutamate. The HisH subunit catalyzes the hydrolysis of glutamine to glutamate and ammonia as part of the synthesis of IGP and AICAR. The resulting ammonia molecule is channeled to the active site of HisF.</text>
</comment>
<organism evidence="12 13">
    <name type="scientific">Pseudobowmanella zhangzhouensis</name>
    <dbReference type="NCBI Taxonomy" id="1537679"/>
    <lineage>
        <taxon>Bacteria</taxon>
        <taxon>Pseudomonadati</taxon>
        <taxon>Pseudomonadota</taxon>
        <taxon>Gammaproteobacteria</taxon>
        <taxon>Alteromonadales</taxon>
        <taxon>Alteromonadaceae</taxon>
    </lineage>
</organism>
<dbReference type="NCBIfam" id="TIGR01855">
    <property type="entry name" value="IMP_synth_hisH"/>
    <property type="match status" value="1"/>
</dbReference>
<feature type="active site" description="Nucleophile" evidence="10">
    <location>
        <position position="77"/>
    </location>
</feature>
<keyword evidence="13" id="KW-1185">Reference proteome</keyword>
<feature type="domain" description="Glutamine amidotransferase" evidence="11">
    <location>
        <begin position="23"/>
        <end position="194"/>
    </location>
</feature>
<evidence type="ECO:0000313" key="12">
    <source>
        <dbReference type="EMBL" id="MFC6439449.1"/>
    </source>
</evidence>
<comment type="subcellular location">
    <subcellularLocation>
        <location evidence="10">Cytoplasm</location>
    </subcellularLocation>
</comment>
<evidence type="ECO:0000259" key="11">
    <source>
        <dbReference type="Pfam" id="PF00117"/>
    </source>
</evidence>
<evidence type="ECO:0000256" key="1">
    <source>
        <dbReference type="ARBA" id="ARBA00005091"/>
    </source>
</evidence>
<evidence type="ECO:0000256" key="10">
    <source>
        <dbReference type="HAMAP-Rule" id="MF_00278"/>
    </source>
</evidence>
<evidence type="ECO:0000256" key="4">
    <source>
        <dbReference type="ARBA" id="ARBA00022801"/>
    </source>
</evidence>
<feature type="active site" evidence="10">
    <location>
        <position position="177"/>
    </location>
</feature>
<evidence type="ECO:0000256" key="5">
    <source>
        <dbReference type="ARBA" id="ARBA00022962"/>
    </source>
</evidence>
<keyword evidence="7 10" id="KW-0456">Lyase</keyword>
<keyword evidence="5 10" id="KW-0315">Glutamine amidotransferase</keyword>
<dbReference type="SUPFAM" id="SSF52317">
    <property type="entry name" value="Class I glutamine amidotransferase-like"/>
    <property type="match status" value="1"/>
</dbReference>
<comment type="subunit">
    <text evidence="2 10">Heterodimer of HisH and HisF.</text>
</comment>
<sequence>MELVIVNTGCANIASVRFAIERLGYAVQVSDDAAVIKDADKVFLPGVGSAGAAMSQIQAKGLDKILPFLTQPVLGICLGMQLQTAFSEEGDVPCLGMIPTRVNKLQVGNLRLPHMGWNQIRVTQNHALFDGIANDSYFYFVHGFAAPVSDVTLASCDYGQAFSASIGKDNFMGVQFHPERSGTNGARLLRNFIEQC</sequence>
<keyword evidence="3 10" id="KW-0028">Amino-acid biosynthesis</keyword>
<evidence type="ECO:0000256" key="8">
    <source>
        <dbReference type="ARBA" id="ARBA00047838"/>
    </source>
</evidence>
<dbReference type="Proteomes" id="UP001596364">
    <property type="component" value="Unassembled WGS sequence"/>
</dbReference>
<evidence type="ECO:0000256" key="9">
    <source>
        <dbReference type="ARBA" id="ARBA00049534"/>
    </source>
</evidence>
<dbReference type="HAMAP" id="MF_00278">
    <property type="entry name" value="HisH"/>
    <property type="match status" value="1"/>
</dbReference>
<comment type="catalytic activity">
    <reaction evidence="8 10">
        <text>5-[(5-phospho-1-deoxy-D-ribulos-1-ylimino)methylamino]-1-(5-phospho-beta-D-ribosyl)imidazole-4-carboxamide + L-glutamine = D-erythro-1-(imidazol-4-yl)glycerol 3-phosphate + 5-amino-1-(5-phospho-beta-D-ribosyl)imidazole-4-carboxamide + L-glutamate + H(+)</text>
        <dbReference type="Rhea" id="RHEA:24793"/>
        <dbReference type="ChEBI" id="CHEBI:15378"/>
        <dbReference type="ChEBI" id="CHEBI:29985"/>
        <dbReference type="ChEBI" id="CHEBI:58278"/>
        <dbReference type="ChEBI" id="CHEBI:58359"/>
        <dbReference type="ChEBI" id="CHEBI:58475"/>
        <dbReference type="ChEBI" id="CHEBI:58525"/>
        <dbReference type="EC" id="4.3.2.10"/>
    </reaction>
</comment>
<evidence type="ECO:0000256" key="3">
    <source>
        <dbReference type="ARBA" id="ARBA00022605"/>
    </source>
</evidence>
<comment type="pathway">
    <text evidence="1 10">Amino-acid biosynthesis; L-histidine biosynthesis; L-histidine from 5-phospho-alpha-D-ribose 1-diphosphate: step 5/9.</text>
</comment>
<dbReference type="EC" id="3.5.1.2" evidence="10"/>
<evidence type="ECO:0000313" key="13">
    <source>
        <dbReference type="Proteomes" id="UP001596364"/>
    </source>
</evidence>
<evidence type="ECO:0000256" key="6">
    <source>
        <dbReference type="ARBA" id="ARBA00023102"/>
    </source>
</evidence>